<keyword evidence="8 13" id="KW-0460">Magnesium</keyword>
<reference evidence="17" key="2">
    <citation type="submission" date="2024-01" db="EMBL/GenBank/DDBJ databases">
        <title>Comparative genomics of Cryptococcus and Kwoniella reveals pathogenesis evolution and contrasting modes of karyotype evolution via chromosome fusion or intercentromeric recombination.</title>
        <authorList>
            <person name="Coelho M.A."/>
            <person name="David-Palma M."/>
            <person name="Shea T."/>
            <person name="Bowers K."/>
            <person name="McGinley-Smith S."/>
            <person name="Mohammad A.W."/>
            <person name="Gnirke A."/>
            <person name="Yurkov A.M."/>
            <person name="Nowrousian M."/>
            <person name="Sun S."/>
            <person name="Cuomo C.A."/>
            <person name="Heitman J."/>
        </authorList>
    </citation>
    <scope>NUCLEOTIDE SEQUENCE</scope>
    <source>
        <strain evidence="17">CBS 12478</strain>
    </source>
</reference>
<feature type="compositionally biased region" description="Low complexity" evidence="14">
    <location>
        <begin position="121"/>
        <end position="132"/>
    </location>
</feature>
<evidence type="ECO:0000256" key="14">
    <source>
        <dbReference type="SAM" id="MobiDB-lite"/>
    </source>
</evidence>
<evidence type="ECO:0000256" key="1">
    <source>
        <dbReference type="ARBA" id="ARBA00004141"/>
    </source>
</evidence>
<dbReference type="SUPFAM" id="SSF81653">
    <property type="entry name" value="Calcium ATPase, transduction domain A"/>
    <property type="match status" value="1"/>
</dbReference>
<keyword evidence="3" id="KW-0597">Phosphoprotein</keyword>
<dbReference type="FunFam" id="3.40.1110.10:FF:000057">
    <property type="entry name" value="Cation-transporting ATPase"/>
    <property type="match status" value="1"/>
</dbReference>
<feature type="transmembrane region" description="Helical" evidence="13">
    <location>
        <begin position="827"/>
        <end position="851"/>
    </location>
</feature>
<dbReference type="InterPro" id="IPR001757">
    <property type="entry name" value="P_typ_ATPase"/>
</dbReference>
<dbReference type="InterPro" id="IPR018303">
    <property type="entry name" value="ATPase_P-typ_P_site"/>
</dbReference>
<sequence>MADPPDSGPSNTNLPSAIAISRPTPADTFHPVPIPANQRNVVPKPIVQNGNGGEAGPSHYDYTENAPQAVVDAIAIERDREQKECPPDLMVGSWTSWAGSDHDGGIIPSSITRTHMRAGSRRASIASRNSGSFAPRPSASFRRQTGSQVDLLQSPSSGVFMVDSEDEGEQGGSGRTGRSYQNGVQMKRKDSRRHSKTTPSAARETGGGGYFSYQGGQDYSRSPDVCAETSEPGSISPVKPATALGRIASYIGFARHDHDDEENGVDGHGHGRRRSRSQSRSERGSYASERGSLHRSPSESEEDDWGYRDEDEDSYNSDREGEEGYSSSLADDTSLPPQSRPHSPSVPLVPSATDGIFGEPNAHPYDFTEPKQFDSIAVPSRQTVVLPDEDLSIRFTCYRTDPFRNAIWWTGCILTFGALGLIGRWVPSIWVKFLGTETAFDEAKSGAWLVVETPYGDLHIIPLEVIPYPYPLSTVFPQAILPPATSSSSTPLNGGSLGLTNGSPVQPNHAISGETPGGVGGAKDLLPDLEPGKTTWEETMGFLKIMEYRYTKFALEPATGRWAMIRDWRDPRWTSARAVAHGLESSVREQRQVLMGENIIDIASKSVMGLLIDEVLHPFYVFQIASIVLWSLDDYYYYAFAIALISITSVLSTLVETKRTIERMREMSRFHCDVKLLVDGEWMIKDCAQLVPGDIFDASDPNLGVFPCDALLLSGDAIVNESMLTGESVPVSKIPVKDESLRVMSREAKQGSSEIDSDLAKHYLFSGTKIIRVRAGARPPWAPKSEEPIALAMVTRSGFNTTKGALVRSMLFPKPMGFKFYRDSMNFIGVLAMIAGLGFAVSAVQFIRIGIHWNTIMLRALDLITIVVPPALPATLTIGTTFAIDRLRKSGIFCISPNRVNIGGKINVVCFDKTGTLTEDGLDVLGVRTIDRQDRRFSELHGEIIDVPMQGGVNGKTPLLHALATCHALKLIDGEVIGDPLDIKMFEYTGWTLDEGQSRPVTAKGGASTSTANTSSGSGQARPQALVQTVVRPPGTDKWRMEDALKSGGKHAHFLELGVIRTYDFVSALRRMSVIVKRLRSTSMEVYVKGAPEVMPDICDPSSFPLDYDDMLSYYTRNGFRVIAIAGKSIEGLTWLKAQRMRREVAESDLQFLGFIVFENKLKPGTAPNIHTLRAAHLACRMVTGDNVRTAISVARECGLVSHSASVYIPTFIPGTGTADDAHIDWSSVDDEKLKLDEYTLKPMVNQMGVALDTAEAEMHDYQLALTGDVFKWMLEYAEFETMERMLVKGVIFARMSPDEKAELVERLQALGYTVAFCGDGANDCGALKAADVGVSLSEAEASVAAPFTSRIPDISCMVEIIKEGRAALVTSFSCFKYMALYSMIQFTTITLLYSFASSLGDFQFLYIDLFVIIPIAVAMGRTLPYPKIHPKRPTASLVSRKVLISIIGQIVINSAVQIFVFIWVRRQPWYTKPDTNTDKLETFNFENSALFLVSCFQYILVAGVFSVGPPYRKPLYTNPSLIICLVGLGAFSTYVLLAPAQPIALILDLIQFDLQFKLELLAIAIVNIVACFGFEKFAERPISRLIVGFKRWRSGRKGRSRRDYKPLEREIR</sequence>
<dbReference type="NCBIfam" id="TIGR01494">
    <property type="entry name" value="ATPase_P-type"/>
    <property type="match status" value="2"/>
</dbReference>
<feature type="transmembrane region" description="Helical" evidence="13">
    <location>
        <begin position="1521"/>
        <end position="1541"/>
    </location>
</feature>
<feature type="transmembrane region" description="Helical" evidence="13">
    <location>
        <begin position="1561"/>
        <end position="1579"/>
    </location>
</feature>
<evidence type="ECO:0000256" key="2">
    <source>
        <dbReference type="ARBA" id="ARBA00006000"/>
    </source>
</evidence>
<comment type="catalytic activity">
    <reaction evidence="12 13">
        <text>ATP + H2O = ADP + phosphate + H(+)</text>
        <dbReference type="Rhea" id="RHEA:13065"/>
        <dbReference type="ChEBI" id="CHEBI:15377"/>
        <dbReference type="ChEBI" id="CHEBI:15378"/>
        <dbReference type="ChEBI" id="CHEBI:30616"/>
        <dbReference type="ChEBI" id="CHEBI:43474"/>
        <dbReference type="ChEBI" id="CHEBI:456216"/>
    </reaction>
</comment>
<feature type="compositionally biased region" description="Low complexity" evidence="14">
    <location>
        <begin position="1002"/>
        <end position="1021"/>
    </location>
</feature>
<keyword evidence="18" id="KW-1185">Reference proteome</keyword>
<dbReference type="PRINTS" id="PR00119">
    <property type="entry name" value="CATATPASE"/>
</dbReference>
<dbReference type="Gene3D" id="3.40.1110.10">
    <property type="entry name" value="Calcium-transporting ATPase, cytoplasmic domain N"/>
    <property type="match status" value="1"/>
</dbReference>
<feature type="compositionally biased region" description="Low complexity" evidence="14">
    <location>
        <begin position="211"/>
        <end position="220"/>
    </location>
</feature>
<feature type="region of interest" description="Disordered" evidence="14">
    <location>
        <begin position="507"/>
        <end position="530"/>
    </location>
</feature>
<dbReference type="FunFam" id="2.70.150.10:FF:000119">
    <property type="entry name" value="Cation-transporting ATPase"/>
    <property type="match status" value="1"/>
</dbReference>
<dbReference type="GO" id="GO:0006874">
    <property type="term" value="P:intracellular calcium ion homeostasis"/>
    <property type="evidence" value="ECO:0007669"/>
    <property type="project" value="TreeGrafter"/>
</dbReference>
<evidence type="ECO:0000256" key="11">
    <source>
        <dbReference type="ARBA" id="ARBA00023136"/>
    </source>
</evidence>
<dbReference type="SFLD" id="SFLDS00003">
    <property type="entry name" value="Haloacid_Dehalogenase"/>
    <property type="match status" value="1"/>
</dbReference>
<keyword evidence="6 13" id="KW-0547">Nucleotide-binding</keyword>
<evidence type="ECO:0000256" key="9">
    <source>
        <dbReference type="ARBA" id="ARBA00022967"/>
    </source>
</evidence>
<dbReference type="InterPro" id="IPR006544">
    <property type="entry name" value="P-type_TPase_V"/>
</dbReference>
<dbReference type="CDD" id="cd07542">
    <property type="entry name" value="P-type_ATPase_cation"/>
    <property type="match status" value="1"/>
</dbReference>
<dbReference type="GO" id="GO:0019829">
    <property type="term" value="F:ATPase-coupled monoatomic cation transmembrane transporter activity"/>
    <property type="evidence" value="ECO:0007669"/>
    <property type="project" value="UniProtKB-UniRule"/>
</dbReference>
<feature type="region of interest" description="Disordered" evidence="14">
    <location>
        <begin position="997"/>
        <end position="1023"/>
    </location>
</feature>
<feature type="transmembrane region" description="Helical" evidence="13">
    <location>
        <begin position="1490"/>
        <end position="1509"/>
    </location>
</feature>
<dbReference type="GO" id="GO:0046872">
    <property type="term" value="F:metal ion binding"/>
    <property type="evidence" value="ECO:0007669"/>
    <property type="project" value="UniProtKB-UniRule"/>
</dbReference>
<dbReference type="SFLD" id="SFLDG00002">
    <property type="entry name" value="C1.7:_P-type_atpase_like"/>
    <property type="match status" value="1"/>
</dbReference>
<name>A0A5M6C8R9_9TREE</name>
<dbReference type="SUPFAM" id="SSF81660">
    <property type="entry name" value="Metal cation-transporting ATPase, ATP-binding domain N"/>
    <property type="match status" value="1"/>
</dbReference>
<dbReference type="InterPro" id="IPR008250">
    <property type="entry name" value="ATPase_P-typ_transduc_dom_A_sf"/>
</dbReference>
<dbReference type="PROSITE" id="PS01229">
    <property type="entry name" value="COF_2"/>
    <property type="match status" value="1"/>
</dbReference>
<dbReference type="SFLD" id="SFLDF00027">
    <property type="entry name" value="p-type_atpase"/>
    <property type="match status" value="1"/>
</dbReference>
<proteinExistence type="inferred from homology"/>
<feature type="domain" description="P5B-type ATPase N-terminal" evidence="16">
    <location>
        <begin position="389"/>
        <end position="479"/>
    </location>
</feature>
<keyword evidence="9 13" id="KW-1278">Translocase</keyword>
<dbReference type="InterPro" id="IPR023214">
    <property type="entry name" value="HAD_sf"/>
</dbReference>
<dbReference type="Pfam" id="PF12409">
    <property type="entry name" value="P5-ATPase"/>
    <property type="match status" value="1"/>
</dbReference>
<dbReference type="GO" id="GO:0016020">
    <property type="term" value="C:membrane"/>
    <property type="evidence" value="ECO:0007669"/>
    <property type="project" value="UniProtKB-SubCell"/>
</dbReference>
<evidence type="ECO:0000313" key="18">
    <source>
        <dbReference type="Proteomes" id="UP000322225"/>
    </source>
</evidence>
<feature type="compositionally biased region" description="Polar residues" evidence="14">
    <location>
        <begin position="141"/>
        <end position="157"/>
    </location>
</feature>
<dbReference type="SUPFAM" id="SSF81665">
    <property type="entry name" value="Calcium ATPase, transmembrane domain M"/>
    <property type="match status" value="1"/>
</dbReference>
<feature type="transmembrane region" description="Helical" evidence="13">
    <location>
        <begin position="406"/>
        <end position="426"/>
    </location>
</feature>
<dbReference type="Gene3D" id="3.40.50.1000">
    <property type="entry name" value="HAD superfamily/HAD-like"/>
    <property type="match status" value="1"/>
</dbReference>
<evidence type="ECO:0000256" key="6">
    <source>
        <dbReference type="ARBA" id="ARBA00022741"/>
    </source>
</evidence>
<dbReference type="GO" id="GO:0005524">
    <property type="term" value="F:ATP binding"/>
    <property type="evidence" value="ECO:0007669"/>
    <property type="project" value="UniProtKB-UniRule"/>
</dbReference>
<feature type="transmembrane region" description="Helical" evidence="13">
    <location>
        <begin position="1379"/>
        <end position="1397"/>
    </location>
</feature>
<dbReference type="FunFam" id="3.40.50.1000:FF:000068">
    <property type="entry name" value="Cation-transporting ATPase"/>
    <property type="match status" value="1"/>
</dbReference>
<gene>
    <name evidence="17" type="ORF">CI109_102953</name>
</gene>
<dbReference type="Gene3D" id="2.70.150.10">
    <property type="entry name" value="Calcium-transporting ATPase, cytoplasmic transduction domain A"/>
    <property type="match status" value="1"/>
</dbReference>
<keyword evidence="10 13" id="KW-1133">Transmembrane helix</keyword>
<evidence type="ECO:0000256" key="8">
    <source>
        <dbReference type="ARBA" id="ARBA00022842"/>
    </source>
</evidence>
<dbReference type="InterPro" id="IPR044492">
    <property type="entry name" value="P_typ_ATPase_HD_dom"/>
</dbReference>
<evidence type="ECO:0000256" key="3">
    <source>
        <dbReference type="ARBA" id="ARBA00022553"/>
    </source>
</evidence>
<dbReference type="InterPro" id="IPR047819">
    <property type="entry name" value="P5A-ATPase_N"/>
</dbReference>
<dbReference type="GO" id="GO:0016887">
    <property type="term" value="F:ATP hydrolysis activity"/>
    <property type="evidence" value="ECO:0007669"/>
    <property type="project" value="InterPro"/>
</dbReference>
<dbReference type="GeneID" id="43585442"/>
<feature type="compositionally biased region" description="Acidic residues" evidence="14">
    <location>
        <begin position="299"/>
        <end position="323"/>
    </location>
</feature>
<feature type="region of interest" description="Disordered" evidence="14">
    <location>
        <begin position="102"/>
        <end position="239"/>
    </location>
</feature>
<dbReference type="EMBL" id="CP144055">
    <property type="protein sequence ID" value="WWD18501.1"/>
    <property type="molecule type" value="Genomic_DNA"/>
</dbReference>
<dbReference type="KEGG" id="ksn:43585442"/>
<dbReference type="InterPro" id="IPR036412">
    <property type="entry name" value="HAD-like_sf"/>
</dbReference>
<evidence type="ECO:0000259" key="16">
    <source>
        <dbReference type="Pfam" id="PF12409"/>
    </source>
</evidence>
<dbReference type="InterPro" id="IPR023298">
    <property type="entry name" value="ATPase_P-typ_TM_dom_sf"/>
</dbReference>
<keyword evidence="5 13" id="KW-0479">Metal-binding</keyword>
<comment type="subcellular location">
    <subcellularLocation>
        <location evidence="1 13">Membrane</location>
        <topology evidence="1 13">Multi-pass membrane protein</topology>
    </subcellularLocation>
</comment>
<dbReference type="EC" id="7.2.2.-" evidence="13"/>
<dbReference type="FunFam" id="1.20.1110.10:FF:000032">
    <property type="entry name" value="Cation-transporting ATPase"/>
    <property type="match status" value="1"/>
</dbReference>
<feature type="region of interest" description="Disordered" evidence="14">
    <location>
        <begin position="258"/>
        <end position="360"/>
    </location>
</feature>
<feature type="transmembrane region" description="Helical" evidence="13">
    <location>
        <begin position="863"/>
        <end position="884"/>
    </location>
</feature>
<comment type="similarity">
    <text evidence="2 13">Belongs to the cation transport ATPase (P-type) (TC 3.A.3) family. Type V subfamily.</text>
</comment>
<dbReference type="PROSITE" id="PS00154">
    <property type="entry name" value="ATPASE_E1_E2"/>
    <property type="match status" value="1"/>
</dbReference>
<dbReference type="NCBIfam" id="TIGR01657">
    <property type="entry name" value="P-ATPase-V"/>
    <property type="match status" value="1"/>
</dbReference>
<keyword evidence="4 13" id="KW-0812">Transmembrane</keyword>
<feature type="compositionally biased region" description="Polar residues" evidence="14">
    <location>
        <begin position="325"/>
        <end position="342"/>
    </location>
</feature>
<dbReference type="InterPro" id="IPR059000">
    <property type="entry name" value="ATPase_P-type_domA"/>
</dbReference>
<evidence type="ECO:0000256" key="12">
    <source>
        <dbReference type="ARBA" id="ARBA00049360"/>
    </source>
</evidence>
<feature type="domain" description="P-type ATPase A" evidence="15">
    <location>
        <begin position="674"/>
        <end position="810"/>
    </location>
</feature>
<accession>A0A5M6C8R9</accession>
<dbReference type="Gene3D" id="1.20.1110.10">
    <property type="entry name" value="Calcium-transporting ATPase, transmembrane domain"/>
    <property type="match status" value="1"/>
</dbReference>
<feature type="transmembrane region" description="Helical" evidence="13">
    <location>
        <begin position="635"/>
        <end position="655"/>
    </location>
</feature>
<evidence type="ECO:0000256" key="4">
    <source>
        <dbReference type="ARBA" id="ARBA00022692"/>
    </source>
</evidence>
<protein>
    <recommendedName>
        <fullName evidence="13">Cation-transporting ATPase</fullName>
        <ecNumber evidence="13">7.2.2.-</ecNumber>
    </recommendedName>
</protein>
<keyword evidence="7 13" id="KW-0067">ATP-binding</keyword>
<dbReference type="InterPro" id="IPR023299">
    <property type="entry name" value="ATPase_P-typ_cyto_dom_N"/>
</dbReference>
<dbReference type="Proteomes" id="UP000322225">
    <property type="component" value="Chromosome 5"/>
</dbReference>
<dbReference type="GO" id="GO:0015662">
    <property type="term" value="F:P-type ion transporter activity"/>
    <property type="evidence" value="ECO:0007669"/>
    <property type="project" value="InterPro"/>
</dbReference>
<evidence type="ECO:0000313" key="17">
    <source>
        <dbReference type="EMBL" id="WWD18501.1"/>
    </source>
</evidence>
<evidence type="ECO:0000256" key="5">
    <source>
        <dbReference type="ARBA" id="ARBA00022723"/>
    </source>
</evidence>
<dbReference type="PANTHER" id="PTHR45630:SF8">
    <property type="entry name" value="CATION-TRANSPORTING ATPASE"/>
    <property type="match status" value="1"/>
</dbReference>
<evidence type="ECO:0000256" key="10">
    <source>
        <dbReference type="ARBA" id="ARBA00022989"/>
    </source>
</evidence>
<dbReference type="PANTHER" id="PTHR45630">
    <property type="entry name" value="CATION-TRANSPORTING ATPASE-RELATED"/>
    <property type="match status" value="1"/>
</dbReference>
<evidence type="ECO:0000256" key="13">
    <source>
        <dbReference type="RuleBase" id="RU362082"/>
    </source>
</evidence>
<dbReference type="OrthoDB" id="48943at2759"/>
<dbReference type="SUPFAM" id="SSF56784">
    <property type="entry name" value="HAD-like"/>
    <property type="match status" value="1"/>
</dbReference>
<feature type="region of interest" description="Disordered" evidence="14">
    <location>
        <begin position="1"/>
        <end position="57"/>
    </location>
</feature>
<dbReference type="Pfam" id="PF00122">
    <property type="entry name" value="E1-E2_ATPase"/>
    <property type="match status" value="1"/>
</dbReference>
<keyword evidence="11 13" id="KW-0472">Membrane</keyword>
<organism evidence="17 18">
    <name type="scientific">Kwoniella shandongensis</name>
    <dbReference type="NCBI Taxonomy" id="1734106"/>
    <lineage>
        <taxon>Eukaryota</taxon>
        <taxon>Fungi</taxon>
        <taxon>Dikarya</taxon>
        <taxon>Basidiomycota</taxon>
        <taxon>Agaricomycotina</taxon>
        <taxon>Tremellomycetes</taxon>
        <taxon>Tremellales</taxon>
        <taxon>Cryptococcaceae</taxon>
        <taxon>Kwoniella</taxon>
    </lineage>
</organism>
<dbReference type="RefSeq" id="XP_031864229.1">
    <property type="nucleotide sequence ID" value="XM_032001339.1"/>
</dbReference>
<feature type="transmembrane region" description="Helical" evidence="13">
    <location>
        <begin position="1403"/>
        <end position="1422"/>
    </location>
</feature>
<evidence type="ECO:0000259" key="15">
    <source>
        <dbReference type="Pfam" id="PF00122"/>
    </source>
</evidence>
<dbReference type="InterPro" id="IPR047821">
    <property type="entry name" value="P5B-type_ATPase"/>
</dbReference>
<reference evidence="17" key="1">
    <citation type="submission" date="2017-08" db="EMBL/GenBank/DDBJ databases">
        <authorList>
            <person name="Cuomo C."/>
            <person name="Billmyre B."/>
            <person name="Heitman J."/>
        </authorList>
    </citation>
    <scope>NUCLEOTIDE SEQUENCE</scope>
    <source>
        <strain evidence="17">CBS 12478</strain>
    </source>
</reference>
<evidence type="ECO:0000256" key="7">
    <source>
        <dbReference type="ARBA" id="ARBA00022840"/>
    </source>
</evidence>
<feature type="transmembrane region" description="Helical" evidence="13">
    <location>
        <begin position="610"/>
        <end position="629"/>
    </location>
</feature>
<feature type="transmembrane region" description="Helical" evidence="13">
    <location>
        <begin position="1443"/>
        <end position="1465"/>
    </location>
</feature>